<comment type="caution">
    <text evidence="2">The sequence shown here is derived from an EMBL/GenBank/DDBJ whole genome shotgun (WGS) entry which is preliminary data.</text>
</comment>
<dbReference type="AlphaFoldDB" id="A0AAW0ICS7"/>
<reference evidence="2 3" key="1">
    <citation type="journal article" date="2023" name="bioRxiv">
        <title>Conserved and derived expression patterns and positive selection on dental genes reveal complex evolutionary context of ever-growing rodent molars.</title>
        <authorList>
            <person name="Calamari Z.T."/>
            <person name="Song A."/>
            <person name="Cohen E."/>
            <person name="Akter M."/>
            <person name="Roy R.D."/>
            <person name="Hallikas O."/>
            <person name="Christensen M.M."/>
            <person name="Li P."/>
            <person name="Marangoni P."/>
            <person name="Jernvall J."/>
            <person name="Klein O.D."/>
        </authorList>
    </citation>
    <scope>NUCLEOTIDE SEQUENCE [LARGE SCALE GENOMIC DNA]</scope>
    <source>
        <strain evidence="2">V071</strain>
    </source>
</reference>
<feature type="region of interest" description="Disordered" evidence="1">
    <location>
        <begin position="467"/>
        <end position="488"/>
    </location>
</feature>
<evidence type="ECO:0000256" key="1">
    <source>
        <dbReference type="SAM" id="MobiDB-lite"/>
    </source>
</evidence>
<organism evidence="2 3">
    <name type="scientific">Myodes glareolus</name>
    <name type="common">Bank vole</name>
    <name type="synonym">Clethrionomys glareolus</name>
    <dbReference type="NCBI Taxonomy" id="447135"/>
    <lineage>
        <taxon>Eukaryota</taxon>
        <taxon>Metazoa</taxon>
        <taxon>Chordata</taxon>
        <taxon>Craniata</taxon>
        <taxon>Vertebrata</taxon>
        <taxon>Euteleostomi</taxon>
        <taxon>Mammalia</taxon>
        <taxon>Eutheria</taxon>
        <taxon>Euarchontoglires</taxon>
        <taxon>Glires</taxon>
        <taxon>Rodentia</taxon>
        <taxon>Myomorpha</taxon>
        <taxon>Muroidea</taxon>
        <taxon>Cricetidae</taxon>
        <taxon>Arvicolinae</taxon>
        <taxon>Myodes</taxon>
    </lineage>
</organism>
<feature type="compositionally biased region" description="Polar residues" evidence="1">
    <location>
        <begin position="468"/>
        <end position="488"/>
    </location>
</feature>
<proteinExistence type="predicted"/>
<accession>A0AAW0ICS7</accession>
<dbReference type="Proteomes" id="UP001488838">
    <property type="component" value="Unassembled WGS sequence"/>
</dbReference>
<evidence type="ECO:0000313" key="3">
    <source>
        <dbReference type="Proteomes" id="UP001488838"/>
    </source>
</evidence>
<keyword evidence="3" id="KW-1185">Reference proteome</keyword>
<name>A0AAW0ICS7_MYOGA</name>
<protein>
    <submittedName>
        <fullName evidence="2">Uncharacterized protein</fullName>
    </submittedName>
</protein>
<sequence length="488" mass="55544">MHVSEVQSIIFMTEHGRMQADMMLEKELRVQHLDLQRTGKMCDVCVCGGGGPSDNRAASVPRERSHWKSKTEHRSSQFLKEVWVKKGAMTVKSPSGSWELGSPFKAMLKRHQLPQKKGAWAWKLFTLGECQGQREGVGNREEQSMGRGAVGEDTAGIPLLLCLGGTDADPRLTLEDRRGSRVYDTEKFNLGHVESEAMRCQREMLMEMLMETLMEIWQSKSWHQRRVRYQSRNLGTHQFCNPSENERGVQLGEQGGLVLDPLWTFISSSRTRKHLQEQETPTQVSVQSPTKFKSAEDSWQKHVNRKVAITFVQEKCLPDWRDRSVVKSHKGWDELYLAFTCEGGMIVLLEKRKTWSQRHSDEKLIPYIMKKQTTPTVREEVHLSFDIIPVCSSPSSFLRSSLDAPRATSPLAGPALYFFVVKLAELHRCRRGSSLILGRPFLLLAPSCAWMRSPSMHQALASKLPGEWSQSRKGQSEATLTSEVSRKF</sequence>
<gene>
    <name evidence="2" type="ORF">U0070_023284</name>
</gene>
<evidence type="ECO:0000313" key="2">
    <source>
        <dbReference type="EMBL" id="KAK7812374.1"/>
    </source>
</evidence>
<dbReference type="EMBL" id="JBBHLL010000153">
    <property type="protein sequence ID" value="KAK7812374.1"/>
    <property type="molecule type" value="Genomic_DNA"/>
</dbReference>